<feature type="transmembrane region" description="Helical" evidence="8">
    <location>
        <begin position="189"/>
        <end position="212"/>
    </location>
</feature>
<dbReference type="PROSITE" id="PS50928">
    <property type="entry name" value="ABC_TM1"/>
    <property type="match status" value="1"/>
</dbReference>
<feature type="transmembrane region" description="Helical" evidence="8">
    <location>
        <begin position="135"/>
        <end position="157"/>
    </location>
</feature>
<dbReference type="InterPro" id="IPR035906">
    <property type="entry name" value="MetI-like_sf"/>
</dbReference>
<dbReference type="CDD" id="cd06261">
    <property type="entry name" value="TM_PBP2"/>
    <property type="match status" value="1"/>
</dbReference>
<dbReference type="EMBL" id="BAAALS010000002">
    <property type="protein sequence ID" value="GAA1738180.1"/>
    <property type="molecule type" value="Genomic_DNA"/>
</dbReference>
<reference evidence="10 11" key="1">
    <citation type="journal article" date="2019" name="Int. J. Syst. Evol. Microbiol.">
        <title>The Global Catalogue of Microorganisms (GCM) 10K type strain sequencing project: providing services to taxonomists for standard genome sequencing and annotation.</title>
        <authorList>
            <consortium name="The Broad Institute Genomics Platform"/>
            <consortium name="The Broad Institute Genome Sequencing Center for Infectious Disease"/>
            <person name="Wu L."/>
            <person name="Ma J."/>
        </authorList>
    </citation>
    <scope>NUCLEOTIDE SEQUENCE [LARGE SCALE GENOMIC DNA]</scope>
    <source>
        <strain evidence="10 11">JCM 13249</strain>
    </source>
</reference>
<keyword evidence="5 8" id="KW-0812">Transmembrane</keyword>
<feature type="domain" description="ABC transmembrane type-1" evidence="9">
    <location>
        <begin position="63"/>
        <end position="251"/>
    </location>
</feature>
<comment type="similarity">
    <text evidence="8">Belongs to the binding-protein-dependent transport system permease family.</text>
</comment>
<dbReference type="PANTHER" id="PTHR43357:SF4">
    <property type="entry name" value="INNER MEMBRANE ABC TRANSPORTER PERMEASE PROTEIN YDCV"/>
    <property type="match status" value="1"/>
</dbReference>
<evidence type="ECO:0000256" key="1">
    <source>
        <dbReference type="ARBA" id="ARBA00004429"/>
    </source>
</evidence>
<feature type="transmembrane region" description="Helical" evidence="8">
    <location>
        <begin position="98"/>
        <end position="123"/>
    </location>
</feature>
<dbReference type="PANTHER" id="PTHR43357">
    <property type="entry name" value="INNER MEMBRANE ABC TRANSPORTER PERMEASE PROTEIN YDCV"/>
    <property type="match status" value="1"/>
</dbReference>
<evidence type="ECO:0000256" key="4">
    <source>
        <dbReference type="ARBA" id="ARBA00022519"/>
    </source>
</evidence>
<evidence type="ECO:0000259" key="9">
    <source>
        <dbReference type="PROSITE" id="PS50928"/>
    </source>
</evidence>
<evidence type="ECO:0000256" key="7">
    <source>
        <dbReference type="ARBA" id="ARBA00023136"/>
    </source>
</evidence>
<gene>
    <name evidence="10" type="ORF">GCM10009681_06100</name>
</gene>
<keyword evidence="3" id="KW-1003">Cell membrane</keyword>
<feature type="transmembrane region" description="Helical" evidence="8">
    <location>
        <begin position="7"/>
        <end position="29"/>
    </location>
</feature>
<keyword evidence="11" id="KW-1185">Reference proteome</keyword>
<feature type="transmembrane region" description="Helical" evidence="8">
    <location>
        <begin position="232"/>
        <end position="263"/>
    </location>
</feature>
<keyword evidence="4" id="KW-0997">Cell inner membrane</keyword>
<dbReference type="InterPro" id="IPR000515">
    <property type="entry name" value="MetI-like"/>
</dbReference>
<feature type="transmembrane region" description="Helical" evidence="8">
    <location>
        <begin position="59"/>
        <end position="86"/>
    </location>
</feature>
<evidence type="ECO:0000256" key="2">
    <source>
        <dbReference type="ARBA" id="ARBA00022448"/>
    </source>
</evidence>
<dbReference type="Proteomes" id="UP001500655">
    <property type="component" value="Unassembled WGS sequence"/>
</dbReference>
<name>A0ABN2JT84_9ACTN</name>
<dbReference type="RefSeq" id="WP_344076511.1">
    <property type="nucleotide sequence ID" value="NZ_BAAALS010000002.1"/>
</dbReference>
<evidence type="ECO:0000256" key="8">
    <source>
        <dbReference type="RuleBase" id="RU363032"/>
    </source>
</evidence>
<dbReference type="SUPFAM" id="SSF161098">
    <property type="entry name" value="MetI-like"/>
    <property type="match status" value="1"/>
</dbReference>
<sequence>MSDRNRPLTIAVLVIGLAYLVAPLVFVVVNSFNDSGYGAWPPPGFSLRWYERLADQEGFLSAALVSLVVAAVAALGAVLAGTAAAVSITRFRYPGRRLIESLLLAPLIVPKVAIGLGAFILFLQTGFYGRDGALVALHLVLLLPFAVNIIGGALVRIPPVYEQAARDLGAGPVRAFVSATLPQLRRSLLAAYLLCFMISFDEVDATVFVVAPDQMTLPVSMYQYLQKYQDPTLAALSTVLIGATLAIVAVVLTTAGASATAGLQGGKGRIK</sequence>
<evidence type="ECO:0000256" key="6">
    <source>
        <dbReference type="ARBA" id="ARBA00022989"/>
    </source>
</evidence>
<evidence type="ECO:0000313" key="10">
    <source>
        <dbReference type="EMBL" id="GAA1738180.1"/>
    </source>
</evidence>
<dbReference type="Pfam" id="PF00528">
    <property type="entry name" value="BPD_transp_1"/>
    <property type="match status" value="1"/>
</dbReference>
<evidence type="ECO:0000256" key="3">
    <source>
        <dbReference type="ARBA" id="ARBA00022475"/>
    </source>
</evidence>
<evidence type="ECO:0000313" key="11">
    <source>
        <dbReference type="Proteomes" id="UP001500655"/>
    </source>
</evidence>
<dbReference type="Gene3D" id="1.10.3720.10">
    <property type="entry name" value="MetI-like"/>
    <property type="match status" value="1"/>
</dbReference>
<evidence type="ECO:0000256" key="5">
    <source>
        <dbReference type="ARBA" id="ARBA00022692"/>
    </source>
</evidence>
<proteinExistence type="inferred from homology"/>
<keyword evidence="2 8" id="KW-0813">Transport</keyword>
<accession>A0ABN2JT84</accession>
<organism evidence="10 11">
    <name type="scientific">Luedemannella helvata</name>
    <dbReference type="NCBI Taxonomy" id="349315"/>
    <lineage>
        <taxon>Bacteria</taxon>
        <taxon>Bacillati</taxon>
        <taxon>Actinomycetota</taxon>
        <taxon>Actinomycetes</taxon>
        <taxon>Micromonosporales</taxon>
        <taxon>Micromonosporaceae</taxon>
        <taxon>Luedemannella</taxon>
    </lineage>
</organism>
<comment type="caution">
    <text evidence="10">The sequence shown here is derived from an EMBL/GenBank/DDBJ whole genome shotgun (WGS) entry which is preliminary data.</text>
</comment>
<protein>
    <submittedName>
        <fullName evidence="10">ABC transporter permease</fullName>
    </submittedName>
</protein>
<keyword evidence="6 8" id="KW-1133">Transmembrane helix</keyword>
<comment type="subcellular location">
    <subcellularLocation>
        <location evidence="1">Cell inner membrane</location>
        <topology evidence="1">Multi-pass membrane protein</topology>
    </subcellularLocation>
    <subcellularLocation>
        <location evidence="8">Cell membrane</location>
        <topology evidence="8">Multi-pass membrane protein</topology>
    </subcellularLocation>
</comment>
<keyword evidence="7 8" id="KW-0472">Membrane</keyword>